<evidence type="ECO:0000256" key="1">
    <source>
        <dbReference type="SAM" id="MobiDB-lite"/>
    </source>
</evidence>
<sequence>MWGFLLTLFLLALEPSLPFPCIVAFAVQDATVTNASTPGDHPPGVDSYTMVEENATLILIGDALRYVYVAPKRYVRMVHLALQDDLSRCFCYFYLQQLSLNLAEFEADPMIPEGSDVNACKMSYFSLFPGFNDDPEELAVYFTATWSMPLRDYKKNPVGHVTRLILPQECFTGLQRVLAKLAGRSGRQPLQRRTVFVGIHPSSIMKDSSNVLSFHTRFCGVVCGLAIFVLVISGLMVLVTVLFMSCRRWNAEFGLDEELGQDGAVGGVIDSDHTRRCSFSRPRSSEDPERKKSEASQLKKAGAASARRASRAPAVGFR</sequence>
<keyword evidence="2" id="KW-0472">Membrane</keyword>
<dbReference type="OrthoDB" id="252291at2759"/>
<evidence type="ECO:0000313" key="5">
    <source>
        <dbReference type="Proteomes" id="UP000007350"/>
    </source>
</evidence>
<organism evidence="4 5">
    <name type="scientific">Trypanosoma cruzi marinkellei</name>
    <dbReference type="NCBI Taxonomy" id="85056"/>
    <lineage>
        <taxon>Eukaryota</taxon>
        <taxon>Discoba</taxon>
        <taxon>Euglenozoa</taxon>
        <taxon>Kinetoplastea</taxon>
        <taxon>Metakinetoplastina</taxon>
        <taxon>Trypanosomatida</taxon>
        <taxon>Trypanosomatidae</taxon>
        <taxon>Trypanosoma</taxon>
        <taxon>Schizotrypanum</taxon>
    </lineage>
</organism>
<evidence type="ECO:0000256" key="2">
    <source>
        <dbReference type="SAM" id="Phobius"/>
    </source>
</evidence>
<feature type="compositionally biased region" description="Low complexity" evidence="1">
    <location>
        <begin position="301"/>
        <end position="318"/>
    </location>
</feature>
<evidence type="ECO:0000256" key="3">
    <source>
        <dbReference type="SAM" id="SignalP"/>
    </source>
</evidence>
<keyword evidence="2" id="KW-1133">Transmembrane helix</keyword>
<evidence type="ECO:0000313" key="4">
    <source>
        <dbReference type="EMBL" id="EKF26265.1"/>
    </source>
</evidence>
<feature type="chain" id="PRO_5003861206" evidence="3">
    <location>
        <begin position="19"/>
        <end position="318"/>
    </location>
</feature>
<keyword evidence="2" id="KW-0812">Transmembrane</keyword>
<proteinExistence type="predicted"/>
<dbReference type="Proteomes" id="UP000007350">
    <property type="component" value="Unassembled WGS sequence"/>
</dbReference>
<reference evidence="4 5" key="1">
    <citation type="journal article" date="2012" name="BMC Genomics">
        <title>Comparative genomic analysis of human infective Trypanosoma cruzi lineages with the bat-restricted subspecies T. cruzi marinkellei.</title>
        <authorList>
            <person name="Franzen O."/>
            <person name="Talavera-Lopez C."/>
            <person name="Ochaya S."/>
            <person name="Butler C.E."/>
            <person name="Messenger L.A."/>
            <person name="Lewis M.D."/>
            <person name="Llewellyn M.S."/>
            <person name="Marinkelle C.J."/>
            <person name="Tyler K.M."/>
            <person name="Miles M.A."/>
            <person name="Andersson B."/>
        </authorList>
    </citation>
    <scope>NUCLEOTIDE SEQUENCE [LARGE SCALE GENOMIC DNA]</scope>
    <source>
        <strain evidence="4 5">B7</strain>
    </source>
</reference>
<keyword evidence="5" id="KW-1185">Reference proteome</keyword>
<feature type="compositionally biased region" description="Basic and acidic residues" evidence="1">
    <location>
        <begin position="283"/>
        <end position="294"/>
    </location>
</feature>
<keyword evidence="3" id="KW-0732">Signal</keyword>
<protein>
    <submittedName>
        <fullName evidence="4">Uncharacterized protein</fullName>
    </submittedName>
</protein>
<feature type="region of interest" description="Disordered" evidence="1">
    <location>
        <begin position="273"/>
        <end position="318"/>
    </location>
</feature>
<comment type="caution">
    <text evidence="4">The sequence shown here is derived from an EMBL/GenBank/DDBJ whole genome shotgun (WGS) entry which is preliminary data.</text>
</comment>
<dbReference type="EMBL" id="AHKC01021311">
    <property type="protein sequence ID" value="EKF26265.1"/>
    <property type="molecule type" value="Genomic_DNA"/>
</dbReference>
<gene>
    <name evidence="4" type="ORF">MOQ_010053</name>
</gene>
<dbReference type="AlphaFoldDB" id="K2MGK7"/>
<feature type="signal peptide" evidence="3">
    <location>
        <begin position="1"/>
        <end position="18"/>
    </location>
</feature>
<name>K2MGK7_TRYCR</name>
<feature type="transmembrane region" description="Helical" evidence="2">
    <location>
        <begin position="225"/>
        <end position="244"/>
    </location>
</feature>
<accession>K2MGK7</accession>